<keyword evidence="3 8" id="KW-0690">Ribosome biogenesis</keyword>
<dbReference type="NCBIfam" id="TIGR03594">
    <property type="entry name" value="GTPase_EngA"/>
    <property type="match status" value="1"/>
</dbReference>
<feature type="domain" description="EngA-type G" evidence="11">
    <location>
        <begin position="14"/>
        <end position="178"/>
    </location>
</feature>
<evidence type="ECO:0000313" key="13">
    <source>
        <dbReference type="Proteomes" id="UP001302719"/>
    </source>
</evidence>
<name>A0AA96GI18_9BACT</name>
<dbReference type="EMBL" id="CP116967">
    <property type="protein sequence ID" value="WNM58864.1"/>
    <property type="molecule type" value="Genomic_DNA"/>
</dbReference>
<dbReference type="InterPro" id="IPR027417">
    <property type="entry name" value="P-loop_NTPase"/>
</dbReference>
<dbReference type="PROSITE" id="PS51712">
    <property type="entry name" value="G_ENGA"/>
    <property type="match status" value="2"/>
</dbReference>
<dbReference type="PANTHER" id="PTHR43834">
    <property type="entry name" value="GTPASE DER"/>
    <property type="match status" value="1"/>
</dbReference>
<evidence type="ECO:0000313" key="12">
    <source>
        <dbReference type="EMBL" id="WNM58864.1"/>
    </source>
</evidence>
<dbReference type="InterPro" id="IPR032859">
    <property type="entry name" value="KH_dom-like"/>
</dbReference>
<evidence type="ECO:0000256" key="6">
    <source>
        <dbReference type="ARBA" id="ARBA00023134"/>
    </source>
</evidence>
<dbReference type="GO" id="GO:0005525">
    <property type="term" value="F:GTP binding"/>
    <property type="evidence" value="ECO:0007669"/>
    <property type="project" value="UniProtKB-UniRule"/>
</dbReference>
<feature type="binding site" evidence="8">
    <location>
        <begin position="305"/>
        <end position="308"/>
    </location>
    <ligand>
        <name>GTP</name>
        <dbReference type="ChEBI" id="CHEBI:37565"/>
        <label>2</label>
    </ligand>
</feature>
<evidence type="ECO:0000256" key="2">
    <source>
        <dbReference type="ARBA" id="ARBA00020953"/>
    </source>
</evidence>
<dbReference type="InterPro" id="IPR016484">
    <property type="entry name" value="GTPase_Der"/>
</dbReference>
<dbReference type="Gene3D" id="3.40.50.300">
    <property type="entry name" value="P-loop containing nucleotide triphosphate hydrolases"/>
    <property type="match status" value="2"/>
</dbReference>
<dbReference type="SUPFAM" id="SSF52540">
    <property type="entry name" value="P-loop containing nucleoside triphosphate hydrolases"/>
    <property type="match status" value="2"/>
</dbReference>
<evidence type="ECO:0000256" key="9">
    <source>
        <dbReference type="PROSITE-ProRule" id="PRU01049"/>
    </source>
</evidence>
<proteinExistence type="inferred from homology"/>
<comment type="function">
    <text evidence="8 10">GTPase that plays an essential role in the late steps of ribosome biogenesis.</text>
</comment>
<keyword evidence="6 8" id="KW-0342">GTP-binding</keyword>
<dbReference type="Proteomes" id="UP001302719">
    <property type="component" value="Chromosome"/>
</dbReference>
<keyword evidence="12" id="KW-0378">Hydrolase</keyword>
<dbReference type="PRINTS" id="PR00326">
    <property type="entry name" value="GTP1OBG"/>
</dbReference>
<dbReference type="Pfam" id="PF01926">
    <property type="entry name" value="MMR_HSR1"/>
    <property type="match status" value="2"/>
</dbReference>
<dbReference type="KEGG" id="nall:PP769_03595"/>
<feature type="binding site" evidence="8">
    <location>
        <begin position="193"/>
        <end position="200"/>
    </location>
    <ligand>
        <name>GTP</name>
        <dbReference type="ChEBI" id="CHEBI:37565"/>
        <label>2</label>
    </ligand>
</feature>
<evidence type="ECO:0000256" key="1">
    <source>
        <dbReference type="ARBA" id="ARBA00008279"/>
    </source>
</evidence>
<dbReference type="Gene3D" id="3.30.300.20">
    <property type="match status" value="1"/>
</dbReference>
<evidence type="ECO:0000256" key="10">
    <source>
        <dbReference type="RuleBase" id="RU004481"/>
    </source>
</evidence>
<dbReference type="PANTHER" id="PTHR43834:SF6">
    <property type="entry name" value="GTPASE DER"/>
    <property type="match status" value="1"/>
</dbReference>
<dbReference type="CDD" id="cd01894">
    <property type="entry name" value="EngA1"/>
    <property type="match status" value="1"/>
</dbReference>
<dbReference type="AlphaFoldDB" id="A0AA96GI18"/>
<keyword evidence="13" id="KW-1185">Reference proteome</keyword>
<dbReference type="InterPro" id="IPR006073">
    <property type="entry name" value="GTP-bd"/>
</dbReference>
<dbReference type="CDD" id="cd01895">
    <property type="entry name" value="EngA2"/>
    <property type="match status" value="1"/>
</dbReference>
<evidence type="ECO:0000256" key="8">
    <source>
        <dbReference type="HAMAP-Rule" id="MF_00195"/>
    </source>
</evidence>
<sequence length="446" mass="49494">MPVEVLPDPKVYKPLVALVGRPNVGKSTLFNRIVGHRTAIVDDVSGVTRDRNTAECDYQNRIFTLVDTGGLDLTTDDVIVEQIKFQTQAAIEEADLIIAVMDGRVGLSPLDADLVKLLRPVKKPVFLAINKIDTPQAEPLLADFYKLGIKTIFPISAEGGLGVDELLEALLPYLPYATENEVQQETPRIAVVGRPNVGKSTLVNAILGERRLIVSDIPGTTRDPIDSMVSLHGRQYIFTDTAGLRRRGRIERGIEGYSVVRAIRALGQSDVAVLVLDGVEGVTEQDTKIAGLISKQGRGCIILVNKWDMREGDREAYPAYNLELARRFPFFTYVPVVFGAAIQPETLTRLFPKIDQVVADFSKRIQTRKLNLFVQELLEKNPMTLVRGNPKKSVFITQVATKPPTFALFVKSAPKVPASYLRYLENSIRTEYGFEGIPLRILLRSQ</sequence>
<feature type="binding site" evidence="8">
    <location>
        <begin position="240"/>
        <end position="244"/>
    </location>
    <ligand>
        <name>GTP</name>
        <dbReference type="ChEBI" id="CHEBI:37565"/>
        <label>2</label>
    </ligand>
</feature>
<dbReference type="PIRSF" id="PIRSF006485">
    <property type="entry name" value="GTP-binding_EngA"/>
    <property type="match status" value="1"/>
</dbReference>
<feature type="binding site" evidence="8">
    <location>
        <begin position="20"/>
        <end position="27"/>
    </location>
    <ligand>
        <name>GTP</name>
        <dbReference type="ChEBI" id="CHEBI:37565"/>
        <label>1</label>
    </ligand>
</feature>
<dbReference type="FunFam" id="3.40.50.300:FF:000057">
    <property type="entry name" value="GTPase Der"/>
    <property type="match status" value="1"/>
</dbReference>
<accession>A0AA96GI18</accession>
<feature type="binding site" evidence="8">
    <location>
        <begin position="67"/>
        <end position="71"/>
    </location>
    <ligand>
        <name>GTP</name>
        <dbReference type="ChEBI" id="CHEBI:37565"/>
        <label>1</label>
    </ligand>
</feature>
<keyword evidence="4 10" id="KW-0677">Repeat</keyword>
<protein>
    <recommendedName>
        <fullName evidence="2 8">GTPase Der</fullName>
    </recommendedName>
    <alternativeName>
        <fullName evidence="7 8">GTP-binding protein EngA</fullName>
    </alternativeName>
</protein>
<dbReference type="NCBIfam" id="TIGR00231">
    <property type="entry name" value="small_GTP"/>
    <property type="match status" value="2"/>
</dbReference>
<comment type="similarity">
    <text evidence="1 8 9 10">Belongs to the TRAFAC class TrmE-Era-EngA-EngB-Septin-like GTPase superfamily. EngA (Der) GTPase family.</text>
</comment>
<reference evidence="12 13" key="1">
    <citation type="submission" date="2023-01" db="EMBL/GenBank/DDBJ databases">
        <title>Cultivation and genomic characterization of new, ubiquitous marine nitrite-oxidizing bacteria from the Nitrospirales.</title>
        <authorList>
            <person name="Mueller A.J."/>
            <person name="Daebeler A."/>
            <person name="Herbold C.W."/>
            <person name="Kirkegaard R.H."/>
            <person name="Daims H."/>
        </authorList>
    </citation>
    <scope>NUCLEOTIDE SEQUENCE [LARGE SCALE GENOMIC DNA]</scope>
    <source>
        <strain evidence="12 13">VA</strain>
    </source>
</reference>
<gene>
    <name evidence="8 12" type="primary">der</name>
    <name evidence="12" type="ORF">PP769_03595</name>
</gene>
<dbReference type="HAMAP" id="MF_00195">
    <property type="entry name" value="GTPase_Der"/>
    <property type="match status" value="1"/>
</dbReference>
<evidence type="ECO:0000256" key="7">
    <source>
        <dbReference type="ARBA" id="ARBA00032345"/>
    </source>
</evidence>
<evidence type="ECO:0000256" key="4">
    <source>
        <dbReference type="ARBA" id="ARBA00022737"/>
    </source>
</evidence>
<dbReference type="GO" id="GO:0016787">
    <property type="term" value="F:hydrolase activity"/>
    <property type="evidence" value="ECO:0007669"/>
    <property type="project" value="UniProtKB-KW"/>
</dbReference>
<evidence type="ECO:0000256" key="3">
    <source>
        <dbReference type="ARBA" id="ARBA00022517"/>
    </source>
</evidence>
<feature type="binding site" evidence="8">
    <location>
        <begin position="130"/>
        <end position="133"/>
    </location>
    <ligand>
        <name>GTP</name>
        <dbReference type="ChEBI" id="CHEBI:37565"/>
        <label>1</label>
    </ligand>
</feature>
<dbReference type="FunFam" id="3.40.50.300:FF:000040">
    <property type="entry name" value="GTPase Der"/>
    <property type="match status" value="1"/>
</dbReference>
<dbReference type="GO" id="GO:0043022">
    <property type="term" value="F:ribosome binding"/>
    <property type="evidence" value="ECO:0007669"/>
    <property type="project" value="TreeGrafter"/>
</dbReference>
<comment type="subunit">
    <text evidence="8">Associates with the 50S ribosomal subunit.</text>
</comment>
<organism evidence="12 13">
    <name type="scientific">Candidatus Nitrospira allomarina</name>
    <dbReference type="NCBI Taxonomy" id="3020900"/>
    <lineage>
        <taxon>Bacteria</taxon>
        <taxon>Pseudomonadati</taxon>
        <taxon>Nitrospirota</taxon>
        <taxon>Nitrospiria</taxon>
        <taxon>Nitrospirales</taxon>
        <taxon>Nitrospiraceae</taxon>
        <taxon>Nitrospira</taxon>
    </lineage>
</organism>
<dbReference type="InterPro" id="IPR005225">
    <property type="entry name" value="Small_GTP-bd"/>
</dbReference>
<dbReference type="InterPro" id="IPR031166">
    <property type="entry name" value="G_ENGA"/>
</dbReference>
<dbReference type="Pfam" id="PF14714">
    <property type="entry name" value="KH_dom-like"/>
    <property type="match status" value="1"/>
</dbReference>
<dbReference type="GO" id="GO:0042254">
    <property type="term" value="P:ribosome biogenesis"/>
    <property type="evidence" value="ECO:0007669"/>
    <property type="project" value="UniProtKB-KW"/>
</dbReference>
<dbReference type="InterPro" id="IPR015946">
    <property type="entry name" value="KH_dom-like_a/b"/>
</dbReference>
<dbReference type="SUPFAM" id="SSF82653">
    <property type="entry name" value="Probable GTPase Der, C-terminal domain"/>
    <property type="match status" value="1"/>
</dbReference>
<feature type="domain" description="EngA-type G" evidence="11">
    <location>
        <begin position="187"/>
        <end position="362"/>
    </location>
</feature>
<evidence type="ECO:0000256" key="5">
    <source>
        <dbReference type="ARBA" id="ARBA00022741"/>
    </source>
</evidence>
<keyword evidence="5 8" id="KW-0547">Nucleotide-binding</keyword>
<evidence type="ECO:0000259" key="11">
    <source>
        <dbReference type="PROSITE" id="PS51712"/>
    </source>
</evidence>